<dbReference type="EMBL" id="CP053435">
    <property type="protein sequence ID" value="QJW90543.1"/>
    <property type="molecule type" value="Genomic_DNA"/>
</dbReference>
<dbReference type="Pfam" id="PF01494">
    <property type="entry name" value="FAD_binding_3"/>
    <property type="match status" value="1"/>
</dbReference>
<reference evidence="2 3" key="1">
    <citation type="submission" date="2020-05" db="EMBL/GenBank/DDBJ databases">
        <title>Genome sequencing of Spirosoma sp. TS118.</title>
        <authorList>
            <person name="Lee J.-H."/>
            <person name="Jeong S."/>
            <person name="Zhao L."/>
            <person name="Jung J.-H."/>
            <person name="Kim M.-K."/>
            <person name="Lim S."/>
        </authorList>
    </citation>
    <scope>NUCLEOTIDE SEQUENCE [LARGE SCALE GENOMIC DNA]</scope>
    <source>
        <strain evidence="2 3">TS118</strain>
    </source>
</reference>
<feature type="domain" description="FAD-binding" evidence="1">
    <location>
        <begin position="11"/>
        <end position="351"/>
    </location>
</feature>
<evidence type="ECO:0000313" key="3">
    <source>
        <dbReference type="Proteomes" id="UP000502756"/>
    </source>
</evidence>
<accession>A0A6M5YBB4</accession>
<dbReference type="PANTHER" id="PTHR43422:SF3">
    <property type="entry name" value="THIAMINE THIAZOLE SYNTHASE"/>
    <property type="match status" value="1"/>
</dbReference>
<dbReference type="Proteomes" id="UP000502756">
    <property type="component" value="Chromosome"/>
</dbReference>
<dbReference type="KEGG" id="stae:HNV11_14725"/>
<dbReference type="InterPro" id="IPR002938">
    <property type="entry name" value="FAD-bd"/>
</dbReference>
<dbReference type="Gene3D" id="3.50.50.60">
    <property type="entry name" value="FAD/NAD(P)-binding domain"/>
    <property type="match status" value="1"/>
</dbReference>
<sequence>MTSRANQPRAHAIVMGASLGGLMTARALSHHFQKVTLIERDVVNRQPESRQGQPQTRHLHGLLPGGFRIMMDYFPDLRQALADAGANVCDFANTMTWFTHGGYRKSFDMNLPAVTMSRPLLEHLIRERVLALPNVQLIDNCSVQRLDTDADRQRVTGLTVLHKTSRQLDSLTADLVIDATGRGSRSPQWLGELGYDAPPVSEVKVKVGYTTRIYERDPNDRLTNHWILCTPAAPSERRFGGLFPVEGNRWVVTVGGWHGDSAPVDEPGFLEFARSLPATDIYDIISRSEPLSDPIPYRFPSSLRRHYERLNRFPLGYLVLGDAISSFNPTYGQGMTSATMQAAALDRLLADNPSDEKLAKTFFQRAAKVVDIPWQLTVGEDFRYPETEGPKPAAVDFLNKYVSRVQRATLRDEVVCAAFLRVMSLLKPPTSLFHPRILWRVMTAA</sequence>
<evidence type="ECO:0000313" key="2">
    <source>
        <dbReference type="EMBL" id="QJW90543.1"/>
    </source>
</evidence>
<dbReference type="AlphaFoldDB" id="A0A6M5YBB4"/>
<evidence type="ECO:0000259" key="1">
    <source>
        <dbReference type="Pfam" id="PF01494"/>
    </source>
</evidence>
<dbReference type="SUPFAM" id="SSF51905">
    <property type="entry name" value="FAD/NAD(P)-binding domain"/>
    <property type="match status" value="1"/>
</dbReference>
<protein>
    <submittedName>
        <fullName evidence="2">FAD-dependent monooxygenase</fullName>
    </submittedName>
</protein>
<keyword evidence="2" id="KW-0503">Monooxygenase</keyword>
<dbReference type="GO" id="GO:0071949">
    <property type="term" value="F:FAD binding"/>
    <property type="evidence" value="ECO:0007669"/>
    <property type="project" value="InterPro"/>
</dbReference>
<dbReference type="RefSeq" id="WP_171740387.1">
    <property type="nucleotide sequence ID" value="NZ_CP053435.1"/>
</dbReference>
<name>A0A6M5YBB4_9BACT</name>
<dbReference type="PANTHER" id="PTHR43422">
    <property type="entry name" value="THIAMINE THIAZOLE SYNTHASE"/>
    <property type="match status" value="1"/>
</dbReference>
<dbReference type="GO" id="GO:0004497">
    <property type="term" value="F:monooxygenase activity"/>
    <property type="evidence" value="ECO:0007669"/>
    <property type="project" value="UniProtKB-KW"/>
</dbReference>
<proteinExistence type="predicted"/>
<dbReference type="InterPro" id="IPR036188">
    <property type="entry name" value="FAD/NAD-bd_sf"/>
</dbReference>
<keyword evidence="3" id="KW-1185">Reference proteome</keyword>
<organism evidence="2 3">
    <name type="scientific">Spirosoma taeanense</name>
    <dbReference type="NCBI Taxonomy" id="2735870"/>
    <lineage>
        <taxon>Bacteria</taxon>
        <taxon>Pseudomonadati</taxon>
        <taxon>Bacteroidota</taxon>
        <taxon>Cytophagia</taxon>
        <taxon>Cytophagales</taxon>
        <taxon>Cytophagaceae</taxon>
        <taxon>Spirosoma</taxon>
    </lineage>
</organism>
<gene>
    <name evidence="2" type="ORF">HNV11_14725</name>
</gene>
<keyword evidence="2" id="KW-0560">Oxidoreductase</keyword>